<organism evidence="3 4">
    <name type="scientific">Dipteronia dyeriana</name>
    <dbReference type="NCBI Taxonomy" id="168575"/>
    <lineage>
        <taxon>Eukaryota</taxon>
        <taxon>Viridiplantae</taxon>
        <taxon>Streptophyta</taxon>
        <taxon>Embryophyta</taxon>
        <taxon>Tracheophyta</taxon>
        <taxon>Spermatophyta</taxon>
        <taxon>Magnoliopsida</taxon>
        <taxon>eudicotyledons</taxon>
        <taxon>Gunneridae</taxon>
        <taxon>Pentapetalae</taxon>
        <taxon>rosids</taxon>
        <taxon>malvids</taxon>
        <taxon>Sapindales</taxon>
        <taxon>Sapindaceae</taxon>
        <taxon>Hippocastanoideae</taxon>
        <taxon>Acereae</taxon>
        <taxon>Dipteronia</taxon>
    </lineage>
</organism>
<dbReference type="Proteomes" id="UP001280121">
    <property type="component" value="Unassembled WGS sequence"/>
</dbReference>
<evidence type="ECO:0000259" key="2">
    <source>
        <dbReference type="Pfam" id="PF09331"/>
    </source>
</evidence>
<reference evidence="3" key="1">
    <citation type="journal article" date="2023" name="Plant J.">
        <title>Genome sequences and population genomics provide insights into the demographic history, inbreeding, and mutation load of two 'living fossil' tree species of Dipteronia.</title>
        <authorList>
            <person name="Feng Y."/>
            <person name="Comes H.P."/>
            <person name="Chen J."/>
            <person name="Zhu S."/>
            <person name="Lu R."/>
            <person name="Zhang X."/>
            <person name="Li P."/>
            <person name="Qiu J."/>
            <person name="Olsen K.M."/>
            <person name="Qiu Y."/>
        </authorList>
    </citation>
    <scope>NUCLEOTIDE SEQUENCE</scope>
    <source>
        <strain evidence="3">KIB01</strain>
    </source>
</reference>
<protein>
    <recommendedName>
        <fullName evidence="2">DUF1985 domain-containing protein</fullName>
    </recommendedName>
</protein>
<evidence type="ECO:0000313" key="3">
    <source>
        <dbReference type="EMBL" id="KAK2637712.1"/>
    </source>
</evidence>
<gene>
    <name evidence="3" type="ORF">Ddye_025507</name>
</gene>
<name>A0AAD9WPH5_9ROSI</name>
<dbReference type="PANTHER" id="PTHR48449:SF1">
    <property type="entry name" value="DUF1985 DOMAIN-CONTAINING PROTEIN"/>
    <property type="match status" value="1"/>
</dbReference>
<evidence type="ECO:0000313" key="4">
    <source>
        <dbReference type="Proteomes" id="UP001280121"/>
    </source>
</evidence>
<dbReference type="Pfam" id="PF09331">
    <property type="entry name" value="DUF1985"/>
    <property type="match status" value="1"/>
</dbReference>
<proteinExistence type="predicted"/>
<dbReference type="EMBL" id="JANJYI010000008">
    <property type="protein sequence ID" value="KAK2637712.1"/>
    <property type="molecule type" value="Genomic_DNA"/>
</dbReference>
<accession>A0AAD9WPH5</accession>
<feature type="region of interest" description="Disordered" evidence="1">
    <location>
        <begin position="362"/>
        <end position="384"/>
    </location>
</feature>
<dbReference type="PANTHER" id="PTHR48449">
    <property type="entry name" value="DUF1985 DOMAIN-CONTAINING PROTEIN"/>
    <property type="match status" value="1"/>
</dbReference>
<comment type="caution">
    <text evidence="3">The sequence shown here is derived from an EMBL/GenBank/DDBJ whole genome shotgun (WGS) entry which is preliminary data.</text>
</comment>
<sequence length="499" mass="57108">MAEIPYLYRPSNWFHARILIHQREVNHPGGNTNGMWFRVGQTDIRFGKLELCLVTGLQFGMIPTNVVHGYEDVGGCVLDRCFGGKLPTFHMIINLLDAGNFDQPDDAIKLSYLFILGHVLLGIEYRKTVPRWACMFVENLTAFECFPWGTYIYSTTVYYLRRFMTGRNKKSQNSNKKQNLGVNIYGFAWAFKVWAMEAIPCLTGVYGLRISNVYPRLMNWCCKKKPKNLDNEFTDEMEAIPTLTPTADELQQDYMAVFNPENAMGNVPETSKDTVKTYVDPQEVTASDMWEKLLAHVTDQIKAAEKRITESFTRQFKILHEEVQSLRNAPYTQSPNCTSVYDDHHDWGNPSDRSFLDHDSTKATAAAPKPQHMESAPQGDVNHTEAGLQGGVFDQCFSPFPNIEIKNVDLSVESIEKKTVPVEVPGEEKEEKAFSKTSDTHIDCFTRLLKRKIEASPELFKTRIGILPTYFFAQCEVIWKRDYVNTNKTFMEDEWICPG</sequence>
<dbReference type="InterPro" id="IPR015410">
    <property type="entry name" value="DUF1985"/>
</dbReference>
<dbReference type="AlphaFoldDB" id="A0AAD9WPH5"/>
<evidence type="ECO:0000256" key="1">
    <source>
        <dbReference type="SAM" id="MobiDB-lite"/>
    </source>
</evidence>
<feature type="domain" description="DUF1985" evidence="2">
    <location>
        <begin position="32"/>
        <end position="156"/>
    </location>
</feature>
<keyword evidence="4" id="KW-1185">Reference proteome</keyword>